<dbReference type="EMBL" id="JBJURJ010000004">
    <property type="protein sequence ID" value="MFM9328317.1"/>
    <property type="molecule type" value="Genomic_DNA"/>
</dbReference>
<organism evidence="1 2">
    <name type="scientific">Paenibacillus mesotrionivorans</name>
    <dbReference type="NCBI Taxonomy" id="3160968"/>
    <lineage>
        <taxon>Bacteria</taxon>
        <taxon>Bacillati</taxon>
        <taxon>Bacillota</taxon>
        <taxon>Bacilli</taxon>
        <taxon>Bacillales</taxon>
        <taxon>Paenibacillaceae</taxon>
        <taxon>Paenibacillus</taxon>
    </lineage>
</organism>
<name>A0ACC7P1Y7_9BACL</name>
<proteinExistence type="predicted"/>
<dbReference type="Proteomes" id="UP001631969">
    <property type="component" value="Unassembled WGS sequence"/>
</dbReference>
<protein>
    <submittedName>
        <fullName evidence="1">Helix-turn-helix domain-containing protein</fullName>
    </submittedName>
</protein>
<comment type="caution">
    <text evidence="1">The sequence shown here is derived from an EMBL/GenBank/DDBJ whole genome shotgun (WGS) entry which is preliminary data.</text>
</comment>
<gene>
    <name evidence="1" type="ORF">ACI1P1_08475</name>
</gene>
<accession>A0ACC7P1Y7</accession>
<evidence type="ECO:0000313" key="2">
    <source>
        <dbReference type="Proteomes" id="UP001631969"/>
    </source>
</evidence>
<evidence type="ECO:0000313" key="1">
    <source>
        <dbReference type="EMBL" id="MFM9328317.1"/>
    </source>
</evidence>
<sequence length="124" mass="14415">MFTCGDKIALLREKRGLTQEDLANKIGISRASLSHYEKNRREPDYTTMTKLADFFHVSVDYLLGRTSEPTQVTDMAVRDFSENLELSDEQLLEKFSFTVDGRKLTPEESRRFIAFIRADRSMNR</sequence>
<reference evidence="1" key="1">
    <citation type="submission" date="2024-12" db="EMBL/GenBank/DDBJ databases">
        <authorList>
            <person name="Wu N."/>
        </authorList>
    </citation>
    <scope>NUCLEOTIDE SEQUENCE</scope>
    <source>
        <strain evidence="1">P15</strain>
    </source>
</reference>
<keyword evidence="2" id="KW-1185">Reference proteome</keyword>